<evidence type="ECO:0000313" key="2">
    <source>
        <dbReference type="EMBL" id="GMH04886.1"/>
    </source>
</evidence>
<keyword evidence="3" id="KW-1185">Reference proteome</keyword>
<organism evidence="2 3">
    <name type="scientific">Nepenthes gracilis</name>
    <name type="common">Slender pitcher plant</name>
    <dbReference type="NCBI Taxonomy" id="150966"/>
    <lineage>
        <taxon>Eukaryota</taxon>
        <taxon>Viridiplantae</taxon>
        <taxon>Streptophyta</taxon>
        <taxon>Embryophyta</taxon>
        <taxon>Tracheophyta</taxon>
        <taxon>Spermatophyta</taxon>
        <taxon>Magnoliopsida</taxon>
        <taxon>eudicotyledons</taxon>
        <taxon>Gunneridae</taxon>
        <taxon>Pentapetalae</taxon>
        <taxon>Caryophyllales</taxon>
        <taxon>Nepenthaceae</taxon>
        <taxon>Nepenthes</taxon>
    </lineage>
</organism>
<feature type="region of interest" description="Disordered" evidence="1">
    <location>
        <begin position="1"/>
        <end position="57"/>
    </location>
</feature>
<accession>A0AAD3S5T1</accession>
<name>A0AAD3S5T1_NEPGR</name>
<comment type="caution">
    <text evidence="2">The sequence shown here is derived from an EMBL/GenBank/DDBJ whole genome shotgun (WGS) entry which is preliminary data.</text>
</comment>
<gene>
    <name evidence="2" type="ORF">Nepgr_006726</name>
</gene>
<proteinExistence type="predicted"/>
<evidence type="ECO:0000256" key="1">
    <source>
        <dbReference type="SAM" id="MobiDB-lite"/>
    </source>
</evidence>
<dbReference type="Proteomes" id="UP001279734">
    <property type="component" value="Unassembled WGS sequence"/>
</dbReference>
<dbReference type="AlphaFoldDB" id="A0AAD3S5T1"/>
<feature type="compositionally biased region" description="Polar residues" evidence="1">
    <location>
        <begin position="32"/>
        <end position="56"/>
    </location>
</feature>
<protein>
    <submittedName>
        <fullName evidence="2">Uncharacterized protein</fullName>
    </submittedName>
</protein>
<evidence type="ECO:0000313" key="3">
    <source>
        <dbReference type="Proteomes" id="UP001279734"/>
    </source>
</evidence>
<dbReference type="EMBL" id="BSYO01000005">
    <property type="protein sequence ID" value="GMH04886.1"/>
    <property type="molecule type" value="Genomic_DNA"/>
</dbReference>
<feature type="compositionally biased region" description="Basic and acidic residues" evidence="1">
    <location>
        <begin position="1"/>
        <end position="10"/>
    </location>
</feature>
<sequence>MAECRGDSDSHQQTPNGQYPTKWSPPRDTHGHQTISDTIPPQPNRASASSSLQQRLRTIRKGITIEIESPK</sequence>
<reference evidence="2" key="1">
    <citation type="submission" date="2023-05" db="EMBL/GenBank/DDBJ databases">
        <title>Nepenthes gracilis genome sequencing.</title>
        <authorList>
            <person name="Fukushima K."/>
        </authorList>
    </citation>
    <scope>NUCLEOTIDE SEQUENCE</scope>
    <source>
        <strain evidence="2">SING2019-196</strain>
    </source>
</reference>
<feature type="compositionally biased region" description="Polar residues" evidence="1">
    <location>
        <begin position="11"/>
        <end position="21"/>
    </location>
</feature>